<sequence>MWKNVIVTPIDPCYGLSKSEIFSTLDRRRHGLCTRGSLFPAACILKNWYGHGIKGDEVDADTHSNPITIWRLEVRQIIPGVQ</sequence>
<proteinExistence type="predicted"/>
<keyword evidence="2" id="KW-1185">Reference proteome</keyword>
<evidence type="ECO:0000313" key="2">
    <source>
        <dbReference type="Proteomes" id="UP000244005"/>
    </source>
</evidence>
<reference evidence="2" key="1">
    <citation type="journal article" date="2017" name="Cell">
        <title>Insights into land plant evolution garnered from the Marchantia polymorpha genome.</title>
        <authorList>
            <person name="Bowman J.L."/>
            <person name="Kohchi T."/>
            <person name="Yamato K.T."/>
            <person name="Jenkins J."/>
            <person name="Shu S."/>
            <person name="Ishizaki K."/>
            <person name="Yamaoka S."/>
            <person name="Nishihama R."/>
            <person name="Nakamura Y."/>
            <person name="Berger F."/>
            <person name="Adam C."/>
            <person name="Aki S.S."/>
            <person name="Althoff F."/>
            <person name="Araki T."/>
            <person name="Arteaga-Vazquez M.A."/>
            <person name="Balasubrmanian S."/>
            <person name="Barry K."/>
            <person name="Bauer D."/>
            <person name="Boehm C.R."/>
            <person name="Briginshaw L."/>
            <person name="Caballero-Perez J."/>
            <person name="Catarino B."/>
            <person name="Chen F."/>
            <person name="Chiyoda S."/>
            <person name="Chovatia M."/>
            <person name="Davies K.M."/>
            <person name="Delmans M."/>
            <person name="Demura T."/>
            <person name="Dierschke T."/>
            <person name="Dolan L."/>
            <person name="Dorantes-Acosta A.E."/>
            <person name="Eklund D.M."/>
            <person name="Florent S.N."/>
            <person name="Flores-Sandoval E."/>
            <person name="Fujiyama A."/>
            <person name="Fukuzawa H."/>
            <person name="Galik B."/>
            <person name="Grimanelli D."/>
            <person name="Grimwood J."/>
            <person name="Grossniklaus U."/>
            <person name="Hamada T."/>
            <person name="Haseloff J."/>
            <person name="Hetherington A.J."/>
            <person name="Higo A."/>
            <person name="Hirakawa Y."/>
            <person name="Hundley H.N."/>
            <person name="Ikeda Y."/>
            <person name="Inoue K."/>
            <person name="Inoue S.I."/>
            <person name="Ishida S."/>
            <person name="Jia Q."/>
            <person name="Kakita M."/>
            <person name="Kanazawa T."/>
            <person name="Kawai Y."/>
            <person name="Kawashima T."/>
            <person name="Kennedy M."/>
            <person name="Kinose K."/>
            <person name="Kinoshita T."/>
            <person name="Kohara Y."/>
            <person name="Koide E."/>
            <person name="Komatsu K."/>
            <person name="Kopischke S."/>
            <person name="Kubo M."/>
            <person name="Kyozuka J."/>
            <person name="Lagercrantz U."/>
            <person name="Lin S.S."/>
            <person name="Lindquist E."/>
            <person name="Lipzen A.M."/>
            <person name="Lu C.W."/>
            <person name="De Luna E."/>
            <person name="Martienssen R.A."/>
            <person name="Minamino N."/>
            <person name="Mizutani M."/>
            <person name="Mizutani M."/>
            <person name="Mochizuki N."/>
            <person name="Monte I."/>
            <person name="Mosher R."/>
            <person name="Nagasaki H."/>
            <person name="Nakagami H."/>
            <person name="Naramoto S."/>
            <person name="Nishitani K."/>
            <person name="Ohtani M."/>
            <person name="Okamoto T."/>
            <person name="Okumura M."/>
            <person name="Phillips J."/>
            <person name="Pollak B."/>
            <person name="Reinders A."/>
            <person name="Rovekamp M."/>
            <person name="Sano R."/>
            <person name="Sawa S."/>
            <person name="Schmid M.W."/>
            <person name="Shirakawa M."/>
            <person name="Solano R."/>
            <person name="Spunde A."/>
            <person name="Suetsugu N."/>
            <person name="Sugano S."/>
            <person name="Sugiyama A."/>
            <person name="Sun R."/>
            <person name="Suzuki Y."/>
            <person name="Takenaka M."/>
            <person name="Takezawa D."/>
            <person name="Tomogane H."/>
            <person name="Tsuzuki M."/>
            <person name="Ueda T."/>
            <person name="Umeda M."/>
            <person name="Ward J.M."/>
            <person name="Watanabe Y."/>
            <person name="Yazaki K."/>
            <person name="Yokoyama R."/>
            <person name="Yoshitake Y."/>
            <person name="Yotsui I."/>
            <person name="Zachgo S."/>
            <person name="Schmutz J."/>
        </authorList>
    </citation>
    <scope>NUCLEOTIDE SEQUENCE [LARGE SCALE GENOMIC DNA]</scope>
    <source>
        <strain evidence="2">Tak-1</strain>
    </source>
</reference>
<dbReference type="Gramene" id="Mp3g22330.1">
    <property type="protein sequence ID" value="Mp3g22330.1.cds"/>
    <property type="gene ID" value="Mp3g22330"/>
</dbReference>
<gene>
    <name evidence="1" type="ORF">MARPO_0024s0011</name>
</gene>
<name>A0A2R6XBL9_MARPO</name>
<dbReference type="Proteomes" id="UP000244005">
    <property type="component" value="Unassembled WGS sequence"/>
</dbReference>
<accession>A0A2R6XBL9</accession>
<dbReference type="EMBL" id="KZ772696">
    <property type="protein sequence ID" value="PTQ43475.1"/>
    <property type="molecule type" value="Genomic_DNA"/>
</dbReference>
<organism evidence="1 2">
    <name type="scientific">Marchantia polymorpha</name>
    <name type="common">Common liverwort</name>
    <name type="synonym">Marchantia aquatica</name>
    <dbReference type="NCBI Taxonomy" id="3197"/>
    <lineage>
        <taxon>Eukaryota</taxon>
        <taxon>Viridiplantae</taxon>
        <taxon>Streptophyta</taxon>
        <taxon>Embryophyta</taxon>
        <taxon>Marchantiophyta</taxon>
        <taxon>Marchantiopsida</taxon>
        <taxon>Marchantiidae</taxon>
        <taxon>Marchantiales</taxon>
        <taxon>Marchantiaceae</taxon>
        <taxon>Marchantia</taxon>
    </lineage>
</organism>
<evidence type="ECO:0000313" key="1">
    <source>
        <dbReference type="EMBL" id="PTQ43475.1"/>
    </source>
</evidence>
<dbReference type="AlphaFoldDB" id="A0A2R6XBL9"/>
<protein>
    <submittedName>
        <fullName evidence="1">Uncharacterized protein</fullName>
    </submittedName>
</protein>